<feature type="compositionally biased region" description="Low complexity" evidence="1">
    <location>
        <begin position="134"/>
        <end position="181"/>
    </location>
</feature>
<feature type="compositionally biased region" description="Pro residues" evidence="1">
    <location>
        <begin position="182"/>
        <end position="193"/>
    </location>
</feature>
<name>A0A0U0W9W0_MYCBE</name>
<sequence>MPFERRAQERAGARNGARTRRLTSSVVPPYPEEPDYYSEPTQAARYGGYYDQAPEPPEPRQPWYRRPAALVAAGAVGVIVLAAVAFAVVKLVSGSPGHAPAATTTTTAPTTTTVATTTTTEAPRHHGGGGGGEPTQTVTETVPPPSTDTGTTTVPPTTDTGTTTVPPTTDTSTVTQTVTVPPRRPFQPFQPRP</sequence>
<evidence type="ECO:0000256" key="1">
    <source>
        <dbReference type="SAM" id="MobiDB-lite"/>
    </source>
</evidence>
<gene>
    <name evidence="3" type="ORF">BN971_02180</name>
</gene>
<organism evidence="3 4">
    <name type="scientific">Mycobacterium bohemicum DSM 44277</name>
    <dbReference type="NCBI Taxonomy" id="1236609"/>
    <lineage>
        <taxon>Bacteria</taxon>
        <taxon>Bacillati</taxon>
        <taxon>Actinomycetota</taxon>
        <taxon>Actinomycetes</taxon>
        <taxon>Mycobacteriales</taxon>
        <taxon>Mycobacteriaceae</taxon>
        <taxon>Mycobacterium</taxon>
    </lineage>
</organism>
<keyword evidence="2" id="KW-0472">Membrane</keyword>
<evidence type="ECO:0000256" key="2">
    <source>
        <dbReference type="SAM" id="Phobius"/>
    </source>
</evidence>
<keyword evidence="2" id="KW-0812">Transmembrane</keyword>
<evidence type="ECO:0000313" key="4">
    <source>
        <dbReference type="Proteomes" id="UP000198875"/>
    </source>
</evidence>
<protein>
    <submittedName>
        <fullName evidence="3">Uncharacterized protein</fullName>
    </submittedName>
</protein>
<dbReference type="Proteomes" id="UP000198875">
    <property type="component" value="Unassembled WGS sequence"/>
</dbReference>
<proteinExistence type="predicted"/>
<keyword evidence="2" id="KW-1133">Transmembrane helix</keyword>
<feature type="region of interest" description="Disordered" evidence="1">
    <location>
        <begin position="96"/>
        <end position="193"/>
    </location>
</feature>
<dbReference type="EMBL" id="CSTD01000002">
    <property type="protein sequence ID" value="CPR10906.1"/>
    <property type="molecule type" value="Genomic_DNA"/>
</dbReference>
<reference evidence="3 4" key="1">
    <citation type="submission" date="2015-03" db="EMBL/GenBank/DDBJ databases">
        <authorList>
            <person name="Murphy D."/>
        </authorList>
    </citation>
    <scope>NUCLEOTIDE SEQUENCE [LARGE SCALE GENOMIC DNA]</scope>
    <source>
        <strain evidence="3 4">DSM 44277</strain>
    </source>
</reference>
<accession>A0A0U0W9W0</accession>
<feature type="region of interest" description="Disordered" evidence="1">
    <location>
        <begin position="1"/>
        <end position="39"/>
    </location>
</feature>
<feature type="compositionally biased region" description="Low complexity" evidence="1">
    <location>
        <begin position="99"/>
        <end position="121"/>
    </location>
</feature>
<evidence type="ECO:0000313" key="3">
    <source>
        <dbReference type="EMBL" id="CPR10906.1"/>
    </source>
</evidence>
<dbReference type="AlphaFoldDB" id="A0A0U0W9W0"/>
<feature type="transmembrane region" description="Helical" evidence="2">
    <location>
        <begin position="68"/>
        <end position="89"/>
    </location>
</feature>
<feature type="compositionally biased region" description="Basic and acidic residues" evidence="1">
    <location>
        <begin position="1"/>
        <end position="12"/>
    </location>
</feature>